<reference evidence="2" key="1">
    <citation type="submission" date="2017-12" db="EMBL/GenBank/DDBJ databases">
        <authorList>
            <person name="Christensen H."/>
        </authorList>
    </citation>
    <scope>NUCLEOTIDE SEQUENCE [LARGE SCALE GENOMIC DNA]</scope>
    <source>
        <strain evidence="2">268A</strain>
    </source>
</reference>
<dbReference type="KEGG" id="lagl:BEN83_04910"/>
<evidence type="ECO:0000313" key="1">
    <source>
        <dbReference type="EMBL" id="PLA76610.1"/>
    </source>
</evidence>
<accession>A0A222W3V3</accession>
<dbReference type="InterPro" id="IPR036388">
    <property type="entry name" value="WH-like_DNA-bd_sf"/>
</dbReference>
<dbReference type="AlphaFoldDB" id="A0A222W3V3"/>
<dbReference type="Proteomes" id="UP000234579">
    <property type="component" value="Unassembled WGS sequence"/>
</dbReference>
<dbReference type="RefSeq" id="WP_094129609.1">
    <property type="nucleotide sequence ID" value="NZ_CP016766.1"/>
</dbReference>
<sequence>MELQVITPEEIQVIIADELEKAVKDINTKGTTKQWMNKTELANYLGIGRPGLNKLIEKGMPKVMFEKTYKFYVPDVNKWLTNRK</sequence>
<gene>
    <name evidence="1" type="ORF">CYR79_05400</name>
</gene>
<dbReference type="EMBL" id="PKGI01000026">
    <property type="protein sequence ID" value="PLA76610.1"/>
    <property type="molecule type" value="Genomic_DNA"/>
</dbReference>
<evidence type="ECO:0000313" key="2">
    <source>
        <dbReference type="Proteomes" id="UP000234579"/>
    </source>
</evidence>
<dbReference type="Gene3D" id="1.10.10.10">
    <property type="entry name" value="Winged helix-like DNA-binding domain superfamily/Winged helix DNA-binding domain"/>
    <property type="match status" value="1"/>
</dbReference>
<comment type="caution">
    <text evidence="1">The sequence shown here is derived from an EMBL/GenBank/DDBJ whole genome shotgun (WGS) entry which is preliminary data.</text>
</comment>
<name>A0A222W3V3_9LACO</name>
<organism evidence="1 2">
    <name type="scientific">Ligilactobacillus agilis</name>
    <dbReference type="NCBI Taxonomy" id="1601"/>
    <lineage>
        <taxon>Bacteria</taxon>
        <taxon>Bacillati</taxon>
        <taxon>Bacillota</taxon>
        <taxon>Bacilli</taxon>
        <taxon>Lactobacillales</taxon>
        <taxon>Lactobacillaceae</taxon>
        <taxon>Ligilactobacillus</taxon>
    </lineage>
</organism>
<protein>
    <submittedName>
        <fullName evidence="1">Uncharacterized protein</fullName>
    </submittedName>
</protein>
<proteinExistence type="predicted"/>